<keyword evidence="2 10" id="KW-0132">Cell division</keyword>
<feature type="binding site" evidence="10">
    <location>
        <position position="200"/>
    </location>
    <ligand>
        <name>UDP-N-acetyl-alpha-D-glucosamine</name>
        <dbReference type="ChEBI" id="CHEBI:57705"/>
    </ligand>
</feature>
<dbReference type="CDD" id="cd03785">
    <property type="entry name" value="GT28_MurG"/>
    <property type="match status" value="1"/>
</dbReference>
<keyword evidence="3 10" id="KW-0328">Glycosyltransferase</keyword>
<dbReference type="GO" id="GO:0051301">
    <property type="term" value="P:cell division"/>
    <property type="evidence" value="ECO:0007669"/>
    <property type="project" value="UniProtKB-KW"/>
</dbReference>
<evidence type="ECO:0000256" key="1">
    <source>
        <dbReference type="ARBA" id="ARBA00022475"/>
    </source>
</evidence>
<dbReference type="GO" id="GO:0050511">
    <property type="term" value="F:undecaprenyldiphospho-muramoylpentapeptide beta-N-acetylglucosaminyltransferase activity"/>
    <property type="evidence" value="ECO:0007669"/>
    <property type="project" value="UniProtKB-UniRule"/>
</dbReference>
<keyword evidence="5 10" id="KW-0133">Cell shape</keyword>
<feature type="domain" description="Glycosyltransferase family 28 N-terminal" evidence="11">
    <location>
        <begin position="4"/>
        <end position="146"/>
    </location>
</feature>
<dbReference type="Pfam" id="PF03033">
    <property type="entry name" value="Glyco_transf_28"/>
    <property type="match status" value="1"/>
</dbReference>
<evidence type="ECO:0000256" key="4">
    <source>
        <dbReference type="ARBA" id="ARBA00022679"/>
    </source>
</evidence>
<proteinExistence type="inferred from homology"/>
<feature type="binding site" evidence="10">
    <location>
        <position position="170"/>
    </location>
    <ligand>
        <name>UDP-N-acetyl-alpha-D-glucosamine</name>
        <dbReference type="ChEBI" id="CHEBI:57705"/>
    </ligand>
</feature>
<comment type="subcellular location">
    <subcellularLocation>
        <location evidence="10">Cell membrane</location>
        <topology evidence="10">Peripheral membrane protein</topology>
        <orientation evidence="10">Cytoplasmic side</orientation>
    </subcellularLocation>
</comment>
<dbReference type="GO" id="GO:0005975">
    <property type="term" value="P:carbohydrate metabolic process"/>
    <property type="evidence" value="ECO:0007669"/>
    <property type="project" value="InterPro"/>
</dbReference>
<comment type="caution">
    <text evidence="13">The sequence shown here is derived from an EMBL/GenBank/DDBJ whole genome shotgun (WGS) entry which is preliminary data.</text>
</comment>
<sequence length="375" mass="41197">MKLYITGGGTGGHVTPGLAIAKYCEQKRKDTVVRFAGTSGGIESRLVPREGYPLDIIEISGLRRSFKPDAVMHNFKAVKQTLTAQMKAKKLLLEHKPDCVIGCGGYVSFPIVSAAQKLGIPTILLEVNALPGVTTKMLAKKADKVLVCFEQAKKLLGDSDKIYMTGSPVRTEIVFADRKAAREKMKLKEDDRLVVSFWGSMGAKYMNEHMADMITREIREGVSFYHVHATGSAASKWMPKMIRDKGVNPETNENVTITEYIYDMADKLAAADLVLCRAGAATIGELCALGRASIMVPSPYVAENHQEKNARALEHQGACEVLLESEANGSRMFEMTKALLSDDKKREQMAQNAAKLATLDAGEKIYQHILDVIKK</sequence>
<comment type="pathway">
    <text evidence="10">Cell wall biogenesis; peptidoglycan biosynthesis.</text>
</comment>
<dbReference type="PANTHER" id="PTHR21015">
    <property type="entry name" value="UDP-N-ACETYLGLUCOSAMINE--N-ACETYLMURAMYL-(PENTAPEPTIDE) PYROPHOSPHORYL-UNDECAPRENOL N-ACETYLGLUCOSAMINE TRANSFERASE 1"/>
    <property type="match status" value="1"/>
</dbReference>
<dbReference type="InterPro" id="IPR007235">
    <property type="entry name" value="Glyco_trans_28_C"/>
</dbReference>
<dbReference type="InterPro" id="IPR004276">
    <property type="entry name" value="GlycoTrans_28_N"/>
</dbReference>
<dbReference type="HAMAP" id="MF_00033">
    <property type="entry name" value="MurG"/>
    <property type="match status" value="1"/>
</dbReference>
<keyword evidence="9 10" id="KW-0961">Cell wall biogenesis/degradation</keyword>
<evidence type="ECO:0000313" key="14">
    <source>
        <dbReference type="Proteomes" id="UP000886808"/>
    </source>
</evidence>
<comment type="similarity">
    <text evidence="10">Belongs to the glycosyltransferase 28 family. MurG subfamily.</text>
</comment>
<dbReference type="GO" id="GO:0071555">
    <property type="term" value="P:cell wall organization"/>
    <property type="evidence" value="ECO:0007669"/>
    <property type="project" value="UniProtKB-KW"/>
</dbReference>
<dbReference type="EC" id="2.4.1.227" evidence="10"/>
<feature type="binding site" evidence="10">
    <location>
        <begin position="10"/>
        <end position="12"/>
    </location>
    <ligand>
        <name>UDP-N-acetyl-alpha-D-glucosamine</name>
        <dbReference type="ChEBI" id="CHEBI:57705"/>
    </ligand>
</feature>
<dbReference type="Proteomes" id="UP000886808">
    <property type="component" value="Unassembled WGS sequence"/>
</dbReference>
<evidence type="ECO:0000256" key="10">
    <source>
        <dbReference type="HAMAP-Rule" id="MF_00033"/>
    </source>
</evidence>
<dbReference type="GO" id="GO:0008360">
    <property type="term" value="P:regulation of cell shape"/>
    <property type="evidence" value="ECO:0007669"/>
    <property type="project" value="UniProtKB-KW"/>
</dbReference>
<dbReference type="NCBIfam" id="TIGR01133">
    <property type="entry name" value="murG"/>
    <property type="match status" value="1"/>
</dbReference>
<keyword evidence="6 10" id="KW-0573">Peptidoglycan synthesis</keyword>
<keyword evidence="1 10" id="KW-1003">Cell membrane</keyword>
<dbReference type="PANTHER" id="PTHR21015:SF22">
    <property type="entry name" value="GLYCOSYLTRANSFERASE"/>
    <property type="match status" value="1"/>
</dbReference>
<evidence type="ECO:0000313" key="13">
    <source>
        <dbReference type="EMBL" id="HIV62066.1"/>
    </source>
</evidence>
<dbReference type="SUPFAM" id="SSF53756">
    <property type="entry name" value="UDP-Glycosyltransferase/glycogen phosphorylase"/>
    <property type="match status" value="1"/>
</dbReference>
<keyword evidence="7 10" id="KW-0472">Membrane</keyword>
<comment type="function">
    <text evidence="10">Cell wall formation. Catalyzes the transfer of a GlcNAc subunit on undecaprenyl-pyrophosphoryl-MurNAc-pentapeptide (lipid intermediate I) to form undecaprenyl-pyrophosphoryl-MurNAc-(pentapeptide)GlcNAc (lipid intermediate II).</text>
</comment>
<evidence type="ECO:0000256" key="9">
    <source>
        <dbReference type="ARBA" id="ARBA00023316"/>
    </source>
</evidence>
<feature type="domain" description="Glycosyl transferase family 28 C-terminal" evidence="12">
    <location>
        <begin position="198"/>
        <end position="358"/>
    </location>
</feature>
<dbReference type="InterPro" id="IPR006009">
    <property type="entry name" value="GlcNAc_MurG"/>
</dbReference>
<dbReference type="Pfam" id="PF04101">
    <property type="entry name" value="Glyco_tran_28_C"/>
    <property type="match status" value="1"/>
</dbReference>
<feature type="binding site" evidence="10">
    <location>
        <position position="306"/>
    </location>
    <ligand>
        <name>UDP-N-acetyl-alpha-D-glucosamine</name>
        <dbReference type="ChEBI" id="CHEBI:57705"/>
    </ligand>
</feature>
<keyword evidence="8 10" id="KW-0131">Cell cycle</keyword>
<protein>
    <recommendedName>
        <fullName evidence="10">UDP-N-acetylglucosamine--N-acetylmuramyl-(pentapeptide) pyrophosphoryl-undecaprenol N-acetylglucosamine transferase</fullName>
        <ecNumber evidence="10">2.4.1.227</ecNumber>
    </recommendedName>
    <alternativeName>
        <fullName evidence="10">Undecaprenyl-PP-MurNAc-pentapeptide-UDPGlcNAc GlcNAc transferase</fullName>
    </alternativeName>
</protein>
<keyword evidence="4 10" id="KW-0808">Transferase</keyword>
<name>A0A9D1PJ58_9FIRM</name>
<evidence type="ECO:0000256" key="5">
    <source>
        <dbReference type="ARBA" id="ARBA00022960"/>
    </source>
</evidence>
<comment type="caution">
    <text evidence="10">Lacks conserved residue(s) required for the propagation of feature annotation.</text>
</comment>
<dbReference type="GO" id="GO:0005886">
    <property type="term" value="C:plasma membrane"/>
    <property type="evidence" value="ECO:0007669"/>
    <property type="project" value="UniProtKB-SubCell"/>
</dbReference>
<reference evidence="13" key="1">
    <citation type="journal article" date="2021" name="PeerJ">
        <title>Extensive microbial diversity within the chicken gut microbiome revealed by metagenomics and culture.</title>
        <authorList>
            <person name="Gilroy R."/>
            <person name="Ravi A."/>
            <person name="Getino M."/>
            <person name="Pursley I."/>
            <person name="Horton D.L."/>
            <person name="Alikhan N.F."/>
            <person name="Baker D."/>
            <person name="Gharbi K."/>
            <person name="Hall N."/>
            <person name="Watson M."/>
            <person name="Adriaenssens E.M."/>
            <person name="Foster-Nyarko E."/>
            <person name="Jarju S."/>
            <person name="Secka A."/>
            <person name="Antonio M."/>
            <person name="Oren A."/>
            <person name="Chaudhuri R.R."/>
            <person name="La Ragione R."/>
            <person name="Hildebrand F."/>
            <person name="Pallen M.J."/>
        </authorList>
    </citation>
    <scope>NUCLEOTIDE SEQUENCE</scope>
    <source>
        <strain evidence="13">CHK193-4272</strain>
    </source>
</reference>
<dbReference type="EMBL" id="DXIE01000028">
    <property type="protein sequence ID" value="HIV62066.1"/>
    <property type="molecule type" value="Genomic_DNA"/>
</dbReference>
<evidence type="ECO:0000256" key="6">
    <source>
        <dbReference type="ARBA" id="ARBA00022984"/>
    </source>
</evidence>
<evidence type="ECO:0000256" key="2">
    <source>
        <dbReference type="ARBA" id="ARBA00022618"/>
    </source>
</evidence>
<feature type="binding site" evidence="10">
    <location>
        <position position="261"/>
    </location>
    <ligand>
        <name>UDP-N-acetyl-alpha-D-glucosamine</name>
        <dbReference type="ChEBI" id="CHEBI:57705"/>
    </ligand>
</feature>
<evidence type="ECO:0000256" key="8">
    <source>
        <dbReference type="ARBA" id="ARBA00023306"/>
    </source>
</evidence>
<evidence type="ECO:0000256" key="7">
    <source>
        <dbReference type="ARBA" id="ARBA00023136"/>
    </source>
</evidence>
<reference evidence="13" key="2">
    <citation type="submission" date="2021-04" db="EMBL/GenBank/DDBJ databases">
        <authorList>
            <person name="Gilroy R."/>
        </authorList>
    </citation>
    <scope>NUCLEOTIDE SEQUENCE</scope>
    <source>
        <strain evidence="13">CHK193-4272</strain>
    </source>
</reference>
<comment type="catalytic activity">
    <reaction evidence="10">
        <text>di-trans,octa-cis-undecaprenyl diphospho-N-acetyl-alpha-D-muramoyl-L-alanyl-D-glutamyl-meso-2,6-diaminopimeloyl-D-alanyl-D-alanine + UDP-N-acetyl-alpha-D-glucosamine = di-trans,octa-cis-undecaprenyl diphospho-[N-acetyl-alpha-D-glucosaminyl-(1-&gt;4)]-N-acetyl-alpha-D-muramoyl-L-alanyl-D-glutamyl-meso-2,6-diaminopimeloyl-D-alanyl-D-alanine + UDP + H(+)</text>
        <dbReference type="Rhea" id="RHEA:31227"/>
        <dbReference type="ChEBI" id="CHEBI:15378"/>
        <dbReference type="ChEBI" id="CHEBI:57705"/>
        <dbReference type="ChEBI" id="CHEBI:58223"/>
        <dbReference type="ChEBI" id="CHEBI:61387"/>
        <dbReference type="ChEBI" id="CHEBI:61388"/>
        <dbReference type="EC" id="2.4.1.227"/>
    </reaction>
</comment>
<gene>
    <name evidence="10 13" type="primary">murG</name>
    <name evidence="13" type="ORF">H9746_04350</name>
</gene>
<dbReference type="AlphaFoldDB" id="A0A9D1PJ58"/>
<feature type="binding site" evidence="10">
    <location>
        <position position="128"/>
    </location>
    <ligand>
        <name>UDP-N-acetyl-alpha-D-glucosamine</name>
        <dbReference type="ChEBI" id="CHEBI:57705"/>
    </ligand>
</feature>
<dbReference type="GO" id="GO:0009252">
    <property type="term" value="P:peptidoglycan biosynthetic process"/>
    <property type="evidence" value="ECO:0007669"/>
    <property type="project" value="UniProtKB-UniRule"/>
</dbReference>
<accession>A0A9D1PJ58</accession>
<dbReference type="Gene3D" id="3.40.50.2000">
    <property type="entry name" value="Glycogen Phosphorylase B"/>
    <property type="match status" value="2"/>
</dbReference>
<evidence type="ECO:0000256" key="3">
    <source>
        <dbReference type="ARBA" id="ARBA00022676"/>
    </source>
</evidence>
<organism evidence="13 14">
    <name type="scientific">Candidatus Butyricicoccus avistercoris</name>
    <dbReference type="NCBI Taxonomy" id="2838518"/>
    <lineage>
        <taxon>Bacteria</taxon>
        <taxon>Bacillati</taxon>
        <taxon>Bacillota</taxon>
        <taxon>Clostridia</taxon>
        <taxon>Eubacteriales</taxon>
        <taxon>Butyricicoccaceae</taxon>
        <taxon>Butyricicoccus</taxon>
    </lineage>
</organism>
<evidence type="ECO:0000259" key="12">
    <source>
        <dbReference type="Pfam" id="PF04101"/>
    </source>
</evidence>
<evidence type="ECO:0000259" key="11">
    <source>
        <dbReference type="Pfam" id="PF03033"/>
    </source>
</evidence>